<accession>A0A815CD91</accession>
<evidence type="ECO:0000313" key="2">
    <source>
        <dbReference type="EMBL" id="CAF1282554.1"/>
    </source>
</evidence>
<dbReference type="Proteomes" id="UP000663828">
    <property type="component" value="Unassembled WGS sequence"/>
</dbReference>
<feature type="transmembrane region" description="Helical" evidence="1">
    <location>
        <begin position="77"/>
        <end position="94"/>
    </location>
</feature>
<keyword evidence="1" id="KW-0812">Transmembrane</keyword>
<dbReference type="OrthoDB" id="10021435at2759"/>
<feature type="transmembrane region" description="Helical" evidence="1">
    <location>
        <begin position="106"/>
        <end position="124"/>
    </location>
</feature>
<keyword evidence="1" id="KW-1133">Transmembrane helix</keyword>
<sequence length="161" mass="18364">METIRLTLIFLHTVIIIFATVELYSHLNHVPDDKNKHISGIVHFVTDFLYIILYHVSSMIVVWYTNRSGSGMVRATGILLIGELIQVISSIIQLVLDPNFTMSNELLSFITYDMVLVAAVILTFRMSDQISKRRIEFMQIELLPDMISSRSVDSSNEPAFL</sequence>
<keyword evidence="1" id="KW-0472">Membrane</keyword>
<evidence type="ECO:0000256" key="1">
    <source>
        <dbReference type="SAM" id="Phobius"/>
    </source>
</evidence>
<feature type="transmembrane region" description="Helical" evidence="1">
    <location>
        <begin position="47"/>
        <end position="65"/>
    </location>
</feature>
<protein>
    <submittedName>
        <fullName evidence="2">Uncharacterized protein</fullName>
    </submittedName>
</protein>
<reference evidence="2" key="1">
    <citation type="submission" date="2021-02" db="EMBL/GenBank/DDBJ databases">
        <authorList>
            <person name="Nowell W R."/>
        </authorList>
    </citation>
    <scope>NUCLEOTIDE SEQUENCE</scope>
</reference>
<feature type="transmembrane region" description="Helical" evidence="1">
    <location>
        <begin position="7"/>
        <end position="27"/>
    </location>
</feature>
<comment type="caution">
    <text evidence="2">The sequence shown here is derived from an EMBL/GenBank/DDBJ whole genome shotgun (WGS) entry which is preliminary data.</text>
</comment>
<gene>
    <name evidence="2" type="ORF">EDS130_LOCUS29638</name>
    <name evidence="3" type="ORF">XAT740_LOCUS49039</name>
</gene>
<evidence type="ECO:0000313" key="3">
    <source>
        <dbReference type="EMBL" id="CAF1612110.1"/>
    </source>
</evidence>
<organism evidence="2 5">
    <name type="scientific">Adineta ricciae</name>
    <name type="common">Rotifer</name>
    <dbReference type="NCBI Taxonomy" id="249248"/>
    <lineage>
        <taxon>Eukaryota</taxon>
        <taxon>Metazoa</taxon>
        <taxon>Spiralia</taxon>
        <taxon>Gnathifera</taxon>
        <taxon>Rotifera</taxon>
        <taxon>Eurotatoria</taxon>
        <taxon>Bdelloidea</taxon>
        <taxon>Adinetida</taxon>
        <taxon>Adinetidae</taxon>
        <taxon>Adineta</taxon>
    </lineage>
</organism>
<evidence type="ECO:0000313" key="4">
    <source>
        <dbReference type="Proteomes" id="UP000663828"/>
    </source>
</evidence>
<proteinExistence type="predicted"/>
<dbReference type="Proteomes" id="UP000663852">
    <property type="component" value="Unassembled WGS sequence"/>
</dbReference>
<dbReference type="EMBL" id="CAJNOJ010000201">
    <property type="protein sequence ID" value="CAF1282554.1"/>
    <property type="molecule type" value="Genomic_DNA"/>
</dbReference>
<name>A0A815CD91_ADIRI</name>
<keyword evidence="4" id="KW-1185">Reference proteome</keyword>
<dbReference type="EMBL" id="CAJNOR010007170">
    <property type="protein sequence ID" value="CAF1612110.1"/>
    <property type="molecule type" value="Genomic_DNA"/>
</dbReference>
<dbReference type="AlphaFoldDB" id="A0A815CD91"/>
<evidence type="ECO:0000313" key="5">
    <source>
        <dbReference type="Proteomes" id="UP000663852"/>
    </source>
</evidence>